<accession>A0ABP4ETT7</accession>
<evidence type="ECO:0000256" key="1">
    <source>
        <dbReference type="ARBA" id="ARBA00023015"/>
    </source>
</evidence>
<gene>
    <name evidence="6" type="ORF">GCM10009663_74330</name>
</gene>
<dbReference type="PROSITE" id="PS01081">
    <property type="entry name" value="HTH_TETR_1"/>
    <property type="match status" value="1"/>
</dbReference>
<sequence length="207" mass="22267">MVRQERAERTRQRIVEAAAEVFDHSGFAGASVSEILARAGVTKGALYFHFPSKEAIAEEIQGAEVGTLESAATATGPFLQAIVDVSYAMAAALRESPTVRASIRLAIESSFSEPSPGPYVASIDLVRTLLLRAQGEGSVRLDLDVDAAARFVISSFTGTQIVSQVFTRREDLEERLAELWAFILPGLAVPEWIGRLRLTAPEPVPAG</sequence>
<keyword evidence="2 4" id="KW-0238">DNA-binding</keyword>
<dbReference type="Pfam" id="PF21935">
    <property type="entry name" value="TetR_C_45"/>
    <property type="match status" value="1"/>
</dbReference>
<evidence type="ECO:0000313" key="6">
    <source>
        <dbReference type="EMBL" id="GAA1124543.1"/>
    </source>
</evidence>
<dbReference type="SUPFAM" id="SSF48498">
    <property type="entry name" value="Tetracyclin repressor-like, C-terminal domain"/>
    <property type="match status" value="1"/>
</dbReference>
<evidence type="ECO:0000256" key="4">
    <source>
        <dbReference type="PROSITE-ProRule" id="PRU00335"/>
    </source>
</evidence>
<dbReference type="Pfam" id="PF00440">
    <property type="entry name" value="TetR_N"/>
    <property type="match status" value="1"/>
</dbReference>
<dbReference type="InterPro" id="IPR023772">
    <property type="entry name" value="DNA-bd_HTH_TetR-type_CS"/>
</dbReference>
<dbReference type="InterPro" id="IPR050109">
    <property type="entry name" value="HTH-type_TetR-like_transc_reg"/>
</dbReference>
<dbReference type="InterPro" id="IPR036271">
    <property type="entry name" value="Tet_transcr_reg_TetR-rel_C_sf"/>
</dbReference>
<dbReference type="PRINTS" id="PR00455">
    <property type="entry name" value="HTHTETR"/>
</dbReference>
<feature type="DNA-binding region" description="H-T-H motif" evidence="4">
    <location>
        <begin position="31"/>
        <end position="50"/>
    </location>
</feature>
<evidence type="ECO:0000256" key="2">
    <source>
        <dbReference type="ARBA" id="ARBA00023125"/>
    </source>
</evidence>
<organism evidence="6 7">
    <name type="scientific">Kitasatospora arboriphila</name>
    <dbReference type="NCBI Taxonomy" id="258052"/>
    <lineage>
        <taxon>Bacteria</taxon>
        <taxon>Bacillati</taxon>
        <taxon>Actinomycetota</taxon>
        <taxon>Actinomycetes</taxon>
        <taxon>Kitasatosporales</taxon>
        <taxon>Streptomycetaceae</taxon>
        <taxon>Kitasatospora</taxon>
    </lineage>
</organism>
<dbReference type="NCBIfam" id="NF041196">
    <property type="entry name" value="ScbR_bind_reg"/>
    <property type="match status" value="1"/>
</dbReference>
<dbReference type="PANTHER" id="PTHR30055">
    <property type="entry name" value="HTH-TYPE TRANSCRIPTIONAL REGULATOR RUTR"/>
    <property type="match status" value="1"/>
</dbReference>
<dbReference type="PANTHER" id="PTHR30055:SF234">
    <property type="entry name" value="HTH-TYPE TRANSCRIPTIONAL REGULATOR BETI"/>
    <property type="match status" value="1"/>
</dbReference>
<dbReference type="InterPro" id="IPR047923">
    <property type="entry name" value="ArpA-like"/>
</dbReference>
<keyword evidence="3" id="KW-0804">Transcription</keyword>
<dbReference type="EMBL" id="BAAALD010000145">
    <property type="protein sequence ID" value="GAA1124543.1"/>
    <property type="molecule type" value="Genomic_DNA"/>
</dbReference>
<dbReference type="InterPro" id="IPR054126">
    <property type="entry name" value="CprB_TetR_C"/>
</dbReference>
<feature type="domain" description="HTH tetR-type" evidence="5">
    <location>
        <begin position="8"/>
        <end position="68"/>
    </location>
</feature>
<evidence type="ECO:0000259" key="5">
    <source>
        <dbReference type="PROSITE" id="PS50977"/>
    </source>
</evidence>
<dbReference type="InterPro" id="IPR009057">
    <property type="entry name" value="Homeodomain-like_sf"/>
</dbReference>
<dbReference type="SUPFAM" id="SSF46689">
    <property type="entry name" value="Homeodomain-like"/>
    <property type="match status" value="1"/>
</dbReference>
<evidence type="ECO:0000256" key="3">
    <source>
        <dbReference type="ARBA" id="ARBA00023163"/>
    </source>
</evidence>
<keyword evidence="7" id="KW-1185">Reference proteome</keyword>
<dbReference type="Proteomes" id="UP001499987">
    <property type="component" value="Unassembled WGS sequence"/>
</dbReference>
<protein>
    <submittedName>
        <fullName evidence="6">ScbR family autoregulator-binding transcription factor</fullName>
    </submittedName>
</protein>
<dbReference type="RefSeq" id="WP_344628178.1">
    <property type="nucleotide sequence ID" value="NZ_BAAALD010000145.1"/>
</dbReference>
<evidence type="ECO:0000313" key="7">
    <source>
        <dbReference type="Proteomes" id="UP001499987"/>
    </source>
</evidence>
<proteinExistence type="predicted"/>
<dbReference type="InterPro" id="IPR001647">
    <property type="entry name" value="HTH_TetR"/>
</dbReference>
<name>A0ABP4ETT7_9ACTN</name>
<dbReference type="PROSITE" id="PS50977">
    <property type="entry name" value="HTH_TETR_2"/>
    <property type="match status" value="1"/>
</dbReference>
<reference evidence="7" key="1">
    <citation type="journal article" date="2019" name="Int. J. Syst. Evol. Microbiol.">
        <title>The Global Catalogue of Microorganisms (GCM) 10K type strain sequencing project: providing services to taxonomists for standard genome sequencing and annotation.</title>
        <authorList>
            <consortium name="The Broad Institute Genomics Platform"/>
            <consortium name="The Broad Institute Genome Sequencing Center for Infectious Disease"/>
            <person name="Wu L."/>
            <person name="Ma J."/>
        </authorList>
    </citation>
    <scope>NUCLEOTIDE SEQUENCE [LARGE SCALE GENOMIC DNA]</scope>
    <source>
        <strain evidence="7">JCM 13002</strain>
    </source>
</reference>
<comment type="caution">
    <text evidence="6">The sequence shown here is derived from an EMBL/GenBank/DDBJ whole genome shotgun (WGS) entry which is preliminary data.</text>
</comment>
<dbReference type="Gene3D" id="1.10.357.10">
    <property type="entry name" value="Tetracycline Repressor, domain 2"/>
    <property type="match status" value="1"/>
</dbReference>
<keyword evidence="1" id="KW-0805">Transcription regulation</keyword>